<dbReference type="PROSITE" id="PS00027">
    <property type="entry name" value="HOMEOBOX_1"/>
    <property type="match status" value="1"/>
</dbReference>
<dbReference type="InterPro" id="IPR020479">
    <property type="entry name" value="HD_metazoa"/>
</dbReference>
<feature type="compositionally biased region" description="Polar residues" evidence="7">
    <location>
        <begin position="568"/>
        <end position="586"/>
    </location>
</feature>
<feature type="compositionally biased region" description="Polar residues" evidence="7">
    <location>
        <begin position="245"/>
        <end position="256"/>
    </location>
</feature>
<dbReference type="InterPro" id="IPR001356">
    <property type="entry name" value="HD"/>
</dbReference>
<dbReference type="Gene3D" id="1.10.10.60">
    <property type="entry name" value="Homeodomain-like"/>
    <property type="match status" value="1"/>
</dbReference>
<evidence type="ECO:0000256" key="1">
    <source>
        <dbReference type="ARBA" id="ARBA00004123"/>
    </source>
</evidence>
<proteinExistence type="predicted"/>
<feature type="compositionally biased region" description="Polar residues" evidence="7">
    <location>
        <begin position="287"/>
        <end position="309"/>
    </location>
</feature>
<feature type="region of interest" description="Disordered" evidence="7">
    <location>
        <begin position="513"/>
        <end position="586"/>
    </location>
</feature>
<evidence type="ECO:0000313" key="10">
    <source>
        <dbReference type="Proteomes" id="UP001497623"/>
    </source>
</evidence>
<keyword evidence="4 5" id="KW-0539">Nucleus</keyword>
<evidence type="ECO:0000259" key="8">
    <source>
        <dbReference type="PROSITE" id="PS50071"/>
    </source>
</evidence>
<dbReference type="AlphaFoldDB" id="A0AAV2RBZ1"/>
<dbReference type="InterPro" id="IPR050394">
    <property type="entry name" value="Homeobox_NK-like"/>
</dbReference>
<dbReference type="InterPro" id="IPR009057">
    <property type="entry name" value="Homeodomain-like_sf"/>
</dbReference>
<evidence type="ECO:0000256" key="7">
    <source>
        <dbReference type="SAM" id="MobiDB-lite"/>
    </source>
</evidence>
<keyword evidence="10" id="KW-1185">Reference proteome</keyword>
<dbReference type="Pfam" id="PF00046">
    <property type="entry name" value="Homeodomain"/>
    <property type="match status" value="1"/>
</dbReference>
<dbReference type="PANTHER" id="PTHR24340">
    <property type="entry name" value="HOMEOBOX PROTEIN NKX"/>
    <property type="match status" value="1"/>
</dbReference>
<evidence type="ECO:0000256" key="6">
    <source>
        <dbReference type="RuleBase" id="RU000682"/>
    </source>
</evidence>
<dbReference type="PRINTS" id="PR00024">
    <property type="entry name" value="HOMEOBOX"/>
</dbReference>
<dbReference type="GO" id="GO:0005634">
    <property type="term" value="C:nucleus"/>
    <property type="evidence" value="ECO:0007669"/>
    <property type="project" value="UniProtKB-SubCell"/>
</dbReference>
<name>A0AAV2RBZ1_MEGNR</name>
<sequence>MFELMGLASDLSESAIEPKTPTNNNIVGVFNMNGGMGVPLREPLGGFVHQHSVPSPETAGTISPPIPLSNGGTFALQTPLSSSPLTIGGFRGWHPHVYSAPPKSPSRHSIVDILGLSYRRSPDEPLNLTIKPHNKDDDLKGGIKRKKEGGEVSPGPGNQDGDHKKKKARTTFTGRQIFDLEHQFEQKKYLSSSERADMAKLLNVTETQVKIWFQNRRTKWKKNDGISNAEAIERKNKDTGKNKKPLTTNGAAGPNVQTAMSYSEGGIHKEVNMALVSNGCHPPHSDVGSSPNSPGQMSTGGVSAVSSSDETSRGAGEPLHLGTVGSGDRASFTTPRLKDQSNPRNVTSENIVAYDPEHKFELKSDIHSQYQNTKQPGTPALEEEFIPPPVPKPMGTSSAVEPKYLGMPYTTVHTSHNGTYATVPKPISPPSSGSTKSPSHSSNATTQSTSSTITFPKFVSFNKPEETQPNSKAFHNSLNSTQHQFLQSNSSKPIVNYTINHSLSPTPERKLYDTPSEISPSAHLNIPTTLPDKYSKISCSPSPSEKYDQKESSEDSVEETTQEGEQMIKTSQNRTVYDNTDETCSL</sequence>
<organism evidence="9 10">
    <name type="scientific">Meganyctiphanes norvegica</name>
    <name type="common">Northern krill</name>
    <name type="synonym">Thysanopoda norvegica</name>
    <dbReference type="NCBI Taxonomy" id="48144"/>
    <lineage>
        <taxon>Eukaryota</taxon>
        <taxon>Metazoa</taxon>
        <taxon>Ecdysozoa</taxon>
        <taxon>Arthropoda</taxon>
        <taxon>Crustacea</taxon>
        <taxon>Multicrustacea</taxon>
        <taxon>Malacostraca</taxon>
        <taxon>Eumalacostraca</taxon>
        <taxon>Eucarida</taxon>
        <taxon>Euphausiacea</taxon>
        <taxon>Euphausiidae</taxon>
        <taxon>Meganyctiphanes</taxon>
    </lineage>
</organism>
<protein>
    <recommendedName>
        <fullName evidence="8">Homeobox domain-containing protein</fullName>
    </recommendedName>
</protein>
<gene>
    <name evidence="9" type="ORF">MNOR_LOCUS22151</name>
</gene>
<feature type="DNA-binding region" description="Homeobox" evidence="5">
    <location>
        <begin position="165"/>
        <end position="224"/>
    </location>
</feature>
<accession>A0AAV2RBZ1</accession>
<feature type="region of interest" description="Disordered" evidence="7">
    <location>
        <begin position="416"/>
        <end position="451"/>
    </location>
</feature>
<keyword evidence="3 5" id="KW-0371">Homeobox</keyword>
<evidence type="ECO:0000256" key="4">
    <source>
        <dbReference type="ARBA" id="ARBA00023242"/>
    </source>
</evidence>
<dbReference type="Proteomes" id="UP001497623">
    <property type="component" value="Unassembled WGS sequence"/>
</dbReference>
<dbReference type="CDD" id="cd00086">
    <property type="entry name" value="homeodomain"/>
    <property type="match status" value="1"/>
</dbReference>
<comment type="subcellular location">
    <subcellularLocation>
        <location evidence="1 5 6">Nucleus</location>
    </subcellularLocation>
</comment>
<dbReference type="GO" id="GO:0000981">
    <property type="term" value="F:DNA-binding transcription factor activity, RNA polymerase II-specific"/>
    <property type="evidence" value="ECO:0007669"/>
    <property type="project" value="InterPro"/>
</dbReference>
<evidence type="ECO:0000256" key="3">
    <source>
        <dbReference type="ARBA" id="ARBA00023155"/>
    </source>
</evidence>
<feature type="region of interest" description="Disordered" evidence="7">
    <location>
        <begin position="279"/>
        <end position="344"/>
    </location>
</feature>
<reference evidence="9 10" key="1">
    <citation type="submission" date="2024-05" db="EMBL/GenBank/DDBJ databases">
        <authorList>
            <person name="Wallberg A."/>
        </authorList>
    </citation>
    <scope>NUCLEOTIDE SEQUENCE [LARGE SCALE GENOMIC DNA]</scope>
</reference>
<dbReference type="EMBL" id="CAXKWB010018409">
    <property type="protein sequence ID" value="CAL4120866.1"/>
    <property type="molecule type" value="Genomic_DNA"/>
</dbReference>
<dbReference type="PROSITE" id="PS50071">
    <property type="entry name" value="HOMEOBOX_2"/>
    <property type="match status" value="1"/>
</dbReference>
<feature type="compositionally biased region" description="Low complexity" evidence="7">
    <location>
        <begin position="430"/>
        <end position="451"/>
    </location>
</feature>
<keyword evidence="2 5" id="KW-0238">DNA-binding</keyword>
<dbReference type="SUPFAM" id="SSF46689">
    <property type="entry name" value="Homeodomain-like"/>
    <property type="match status" value="1"/>
</dbReference>
<feature type="region of interest" description="Disordered" evidence="7">
    <location>
        <begin position="236"/>
        <end position="256"/>
    </location>
</feature>
<evidence type="ECO:0000313" key="9">
    <source>
        <dbReference type="EMBL" id="CAL4120866.1"/>
    </source>
</evidence>
<dbReference type="PANTHER" id="PTHR24340:SF70">
    <property type="entry name" value="NK7.1, ISOFORM A"/>
    <property type="match status" value="1"/>
</dbReference>
<dbReference type="SMART" id="SM00389">
    <property type="entry name" value="HOX"/>
    <property type="match status" value="1"/>
</dbReference>
<feature type="region of interest" description="Disordered" evidence="7">
    <location>
        <begin position="122"/>
        <end position="168"/>
    </location>
</feature>
<evidence type="ECO:0000256" key="2">
    <source>
        <dbReference type="ARBA" id="ARBA00023125"/>
    </source>
</evidence>
<evidence type="ECO:0000256" key="5">
    <source>
        <dbReference type="PROSITE-ProRule" id="PRU00108"/>
    </source>
</evidence>
<comment type="caution">
    <text evidence="9">The sequence shown here is derived from an EMBL/GenBank/DDBJ whole genome shotgun (WGS) entry which is preliminary data.</text>
</comment>
<dbReference type="GO" id="GO:0000978">
    <property type="term" value="F:RNA polymerase II cis-regulatory region sequence-specific DNA binding"/>
    <property type="evidence" value="ECO:0007669"/>
    <property type="project" value="TreeGrafter"/>
</dbReference>
<dbReference type="GO" id="GO:0030154">
    <property type="term" value="P:cell differentiation"/>
    <property type="evidence" value="ECO:0007669"/>
    <property type="project" value="TreeGrafter"/>
</dbReference>
<feature type="domain" description="Homeobox" evidence="8">
    <location>
        <begin position="163"/>
        <end position="223"/>
    </location>
</feature>
<dbReference type="InterPro" id="IPR017970">
    <property type="entry name" value="Homeobox_CS"/>
</dbReference>
<feature type="non-terminal residue" evidence="9">
    <location>
        <position position="586"/>
    </location>
</feature>